<accession>J2F7Q7</accession>
<dbReference type="AlphaFoldDB" id="J2F7Q7"/>
<keyword evidence="1" id="KW-0449">Lipoprotein</keyword>
<dbReference type="eggNOG" id="COG5010">
    <property type="taxonomic scope" value="Bacteria"/>
</dbReference>
<dbReference type="EMBL" id="AGBM01000001">
    <property type="protein sequence ID" value="EJL05168.1"/>
    <property type="molecule type" value="Genomic_DNA"/>
</dbReference>
<dbReference type="SUPFAM" id="SSF48452">
    <property type="entry name" value="TPR-like"/>
    <property type="match status" value="1"/>
</dbReference>
<sequence>MSRPLKFNVPTLPPGTGGYSMKAVIAITAALMLAGCASNGVASRSASCAKPEADQELALNLADDMANEGRLYASLANLERLPNDLVQVRLRKARVLRLMGRNEAEPLYKSLLGTCLASDGEHGLGQLAAARNDNASATEHLERAAKMAPTEGKVRNDLGVVYLNQRRIAEARFEFMTAMELQQSDTLAALNMVTLLIYQDNWKQAAELANMSKLTPQQVADAQARAEKIRGSANKAVTSQANRLNEVVDASSSAVK</sequence>
<comment type="caution">
    <text evidence="1">The sequence shown here is derived from an EMBL/GenBank/DDBJ whole genome shotgun (WGS) entry which is preliminary data.</text>
</comment>
<evidence type="ECO:0000313" key="1">
    <source>
        <dbReference type="EMBL" id="EJL05168.1"/>
    </source>
</evidence>
<reference evidence="1" key="1">
    <citation type="journal article" date="2012" name="PLoS Genet.">
        <title>Comparative Genomics of Plant-Associated Pseudomonas spp.: Insights into Diversity and Inheritance of Traits Involved in Multitrophic Interactions.</title>
        <authorList>
            <person name="Loper J.E."/>
            <person name="Hassan K.A."/>
            <person name="Mavrodi D.V."/>
            <person name="Davis E.W.II."/>
            <person name="Lim C.K."/>
            <person name="Shaffer B.T."/>
            <person name="Elbourne L.D."/>
            <person name="Stockwell V.O."/>
            <person name="Hartney S.L."/>
            <person name="Breakwell K."/>
            <person name="Henkels M.D."/>
            <person name="Tetu S.G."/>
            <person name="Rangel L.I."/>
            <person name="Kidarsa T.A."/>
            <person name="Wilson N.L."/>
            <person name="van de Mortel J.E."/>
            <person name="Song C."/>
            <person name="Blumhagen R."/>
            <person name="Radune D."/>
            <person name="Hostetler J.B."/>
            <person name="Brinkac L.M."/>
            <person name="Durkin A.S."/>
            <person name="Kluepfel D.A."/>
            <person name="Wechter W.P."/>
            <person name="Anderson A.J."/>
            <person name="Kim Y.C."/>
            <person name="Pierson L.S.III."/>
            <person name="Pierson E.A."/>
            <person name="Lindow S.E."/>
            <person name="Kobayashi D.Y."/>
            <person name="Raaijmakers J.M."/>
            <person name="Weller D.M."/>
            <person name="Thomashow L.S."/>
            <person name="Allen A.E."/>
            <person name="Paulsen I.T."/>
        </authorList>
    </citation>
    <scope>NUCLEOTIDE SEQUENCE [LARGE SCALE GENOMIC DNA]</scope>
    <source>
        <strain evidence="1">Q2-87</strain>
    </source>
</reference>
<dbReference type="Proteomes" id="UP000007289">
    <property type="component" value="Chromosome"/>
</dbReference>
<protein>
    <submittedName>
        <fullName evidence="1">Tetratricopeptide repeat domain lipoprotein</fullName>
    </submittedName>
</protein>
<name>J2F7Q7_PSEFQ</name>
<dbReference type="HOGENOM" id="CLU_069566_2_0_6"/>
<dbReference type="InterPro" id="IPR011990">
    <property type="entry name" value="TPR-like_helical_dom_sf"/>
</dbReference>
<gene>
    <name evidence="1" type="ORF">PflQ2_1496</name>
</gene>
<proteinExistence type="predicted"/>
<dbReference type="Gene3D" id="1.25.40.10">
    <property type="entry name" value="Tetratricopeptide repeat domain"/>
    <property type="match status" value="1"/>
</dbReference>
<organism evidence="1">
    <name type="scientific">Pseudomonas fluorescens (strain Q2-87)</name>
    <dbReference type="NCBI Taxonomy" id="1038922"/>
    <lineage>
        <taxon>Bacteria</taxon>
        <taxon>Pseudomonadati</taxon>
        <taxon>Pseudomonadota</taxon>
        <taxon>Gammaproteobacteria</taxon>
        <taxon>Pseudomonadales</taxon>
        <taxon>Pseudomonadaceae</taxon>
        <taxon>Pseudomonas</taxon>
    </lineage>
</organism>
<dbReference type="PATRIC" id="fig|1038922.3.peg.4025"/>